<evidence type="ECO:0000313" key="1">
    <source>
        <dbReference type="EMBL" id="PFG18525.1"/>
    </source>
</evidence>
<comment type="caution">
    <text evidence="1">The sequence shown here is derived from an EMBL/GenBank/DDBJ whole genome shotgun (WGS) entry which is preliminary data.</text>
</comment>
<accession>A0A2A9CWZ5</accession>
<dbReference type="AlphaFoldDB" id="A0A2A9CWZ5"/>
<dbReference type="EMBL" id="PDJD01000001">
    <property type="protein sequence ID" value="PFG18525.1"/>
    <property type="molecule type" value="Genomic_DNA"/>
</dbReference>
<reference evidence="1 2" key="1">
    <citation type="submission" date="2017-10" db="EMBL/GenBank/DDBJ databases">
        <title>Sequencing the genomes of 1000 actinobacteria strains.</title>
        <authorList>
            <person name="Klenk H.-P."/>
        </authorList>
    </citation>
    <scope>NUCLEOTIDE SEQUENCE [LARGE SCALE GENOMIC DNA]</scope>
    <source>
        <strain evidence="1 2">DSM 21801</strain>
    </source>
</reference>
<keyword evidence="2" id="KW-1185">Reference proteome</keyword>
<evidence type="ECO:0000313" key="2">
    <source>
        <dbReference type="Proteomes" id="UP000224915"/>
    </source>
</evidence>
<name>A0A2A9CWZ5_9MICO</name>
<gene>
    <name evidence="1" type="ORF">ATL40_0062</name>
</gene>
<organism evidence="1 2">
    <name type="scientific">Serinibacter salmoneus</name>
    <dbReference type="NCBI Taxonomy" id="556530"/>
    <lineage>
        <taxon>Bacteria</taxon>
        <taxon>Bacillati</taxon>
        <taxon>Actinomycetota</taxon>
        <taxon>Actinomycetes</taxon>
        <taxon>Micrococcales</taxon>
        <taxon>Beutenbergiaceae</taxon>
        <taxon>Serinibacter</taxon>
    </lineage>
</organism>
<dbReference type="Proteomes" id="UP000224915">
    <property type="component" value="Unassembled WGS sequence"/>
</dbReference>
<protein>
    <submittedName>
        <fullName evidence="1">Uncharacterized protein</fullName>
    </submittedName>
</protein>
<sequence length="168" mass="17783">MRGGRGRGEDVESDLASEAAVAPVTDVSVWRLRADGAPERTALTGWSRSGPGLLAVDTSEAASEYTWLTTAGRMLTVAAGQDEVRELAGLEVPAPASLDLHLALVEDEGRVVDRVADRLRVQSMRVGDGEIELGAEALLDHRPRAICTSRRYSSPGHERAQGAAPCPG</sequence>
<proteinExistence type="predicted"/>